<dbReference type="GO" id="GO:0030246">
    <property type="term" value="F:carbohydrate binding"/>
    <property type="evidence" value="ECO:0007669"/>
    <property type="project" value="InterPro"/>
</dbReference>
<keyword evidence="1" id="KW-1133">Transmembrane helix</keyword>
<reference evidence="2 3" key="1">
    <citation type="journal article" date="2015" name="Microbiome">
        <title>Genomic resolution of linkages in carbon, nitrogen, and sulfur cycling among widespread estuary sediment bacteria.</title>
        <authorList>
            <person name="Baker B.J."/>
            <person name="Lazar C.S."/>
            <person name="Teske A.P."/>
            <person name="Dick G.J."/>
        </authorList>
    </citation>
    <scope>NUCLEOTIDE SEQUENCE [LARGE SCALE GENOMIC DNA]</scope>
    <source>
        <strain evidence="2">DG_54_3</strain>
    </source>
</reference>
<gene>
    <name evidence="2" type="ORF">AMJ44_14140</name>
</gene>
<dbReference type="AlphaFoldDB" id="A0A0S7XMK4"/>
<keyword evidence="1" id="KW-0472">Membrane</keyword>
<dbReference type="Gene3D" id="2.60.40.1120">
    <property type="entry name" value="Carboxypeptidase-like, regulatory domain"/>
    <property type="match status" value="1"/>
</dbReference>
<name>A0A0S7XMK4_UNCSA</name>
<dbReference type="SUPFAM" id="SSF49452">
    <property type="entry name" value="Starch-binding domain-like"/>
    <property type="match status" value="1"/>
</dbReference>
<comment type="caution">
    <text evidence="2">The sequence shown here is derived from an EMBL/GenBank/DDBJ whole genome shotgun (WGS) entry which is preliminary data.</text>
</comment>
<accession>A0A0S7XMK4</accession>
<sequence length="248" mass="26986">MGNSFTKIPNSKFQITSNFKIIIQKFKKGLGHWVLVNWILFGIWCLGFGIFAIAIGGCGDVEGELESLTISPSDALVGIDRSETFRVIGKDSSGFMVEVDPTWSVTGGIGTISPHTVDSSYATFKAGSNTGEGYVVASYEQKSARASVTVTENGWLEGRIQSNFGYVPGIRVELKDASLFDFSDSNGRYSISNIPPGTYEARTVETDVYQVASKEVTIDRGEIEIWDIFLETQPGVPDVPTTTLPVFP</sequence>
<organism evidence="2 3">
    <name type="scientific">candidate division WOR-1 bacterium DG_54_3</name>
    <dbReference type="NCBI Taxonomy" id="1703775"/>
    <lineage>
        <taxon>Bacteria</taxon>
        <taxon>Bacillati</taxon>
        <taxon>Saganbacteria</taxon>
    </lineage>
</organism>
<protein>
    <recommendedName>
        <fullName evidence="4">Carboxypeptidase regulatory-like domain-containing protein</fullName>
    </recommendedName>
</protein>
<evidence type="ECO:0000256" key="1">
    <source>
        <dbReference type="SAM" id="Phobius"/>
    </source>
</evidence>
<dbReference type="Gene3D" id="2.60.40.1080">
    <property type="match status" value="1"/>
</dbReference>
<dbReference type="EMBL" id="LIZX01000224">
    <property type="protein sequence ID" value="KPJ63710.1"/>
    <property type="molecule type" value="Genomic_DNA"/>
</dbReference>
<evidence type="ECO:0000313" key="3">
    <source>
        <dbReference type="Proteomes" id="UP000051861"/>
    </source>
</evidence>
<evidence type="ECO:0000313" key="2">
    <source>
        <dbReference type="EMBL" id="KPJ63710.1"/>
    </source>
</evidence>
<keyword evidence="1" id="KW-0812">Transmembrane</keyword>
<dbReference type="Proteomes" id="UP000051861">
    <property type="component" value="Unassembled WGS sequence"/>
</dbReference>
<evidence type="ECO:0008006" key="4">
    <source>
        <dbReference type="Google" id="ProtNLM"/>
    </source>
</evidence>
<feature type="transmembrane region" description="Helical" evidence="1">
    <location>
        <begin position="30"/>
        <end position="55"/>
    </location>
</feature>
<proteinExistence type="predicted"/>
<dbReference type="InterPro" id="IPR013784">
    <property type="entry name" value="Carb-bd-like_fold"/>
</dbReference>